<dbReference type="PANTHER" id="PTHR38462:SF1">
    <property type="entry name" value="YPRB RIBONUCLEASE H-LIKE DOMAIN-CONTAINING PROTEIN"/>
    <property type="match status" value="1"/>
</dbReference>
<dbReference type="GO" id="GO:0003676">
    <property type="term" value="F:nucleic acid binding"/>
    <property type="evidence" value="ECO:0007669"/>
    <property type="project" value="InterPro"/>
</dbReference>
<evidence type="ECO:0000313" key="3">
    <source>
        <dbReference type="Proteomes" id="UP000824201"/>
    </source>
</evidence>
<proteinExistence type="predicted"/>
<dbReference type="InterPro" id="IPR038720">
    <property type="entry name" value="YprB_RNase_H-like_dom"/>
</dbReference>
<protein>
    <submittedName>
        <fullName evidence="2">Ribonuclease H-like domain-containing protein</fullName>
    </submittedName>
</protein>
<evidence type="ECO:0000259" key="1">
    <source>
        <dbReference type="Pfam" id="PF13482"/>
    </source>
</evidence>
<dbReference type="SUPFAM" id="SSF53098">
    <property type="entry name" value="Ribonuclease H-like"/>
    <property type="match status" value="1"/>
</dbReference>
<dbReference type="InterPro" id="IPR036397">
    <property type="entry name" value="RNaseH_sf"/>
</dbReference>
<gene>
    <name evidence="2" type="ORF">IAC96_04220</name>
</gene>
<name>A0A9D1EDN3_9FIRM</name>
<dbReference type="Pfam" id="PF13482">
    <property type="entry name" value="RNase_H_2"/>
    <property type="match status" value="1"/>
</dbReference>
<dbReference type="EMBL" id="DVHN01000046">
    <property type="protein sequence ID" value="HIR88136.1"/>
    <property type="molecule type" value="Genomic_DNA"/>
</dbReference>
<evidence type="ECO:0000313" key="2">
    <source>
        <dbReference type="EMBL" id="HIR88136.1"/>
    </source>
</evidence>
<organism evidence="2 3">
    <name type="scientific">Candidatus Fimimorpha faecalis</name>
    <dbReference type="NCBI Taxonomy" id="2840824"/>
    <lineage>
        <taxon>Bacteria</taxon>
        <taxon>Bacillati</taxon>
        <taxon>Bacillota</taxon>
        <taxon>Clostridia</taxon>
        <taxon>Eubacteriales</taxon>
        <taxon>Candidatus Fimimorpha</taxon>
    </lineage>
</organism>
<dbReference type="Proteomes" id="UP000824201">
    <property type="component" value="Unassembled WGS sequence"/>
</dbReference>
<dbReference type="PANTHER" id="PTHR38462">
    <property type="entry name" value="EXONUCLEASE-LIKE PROTEIN"/>
    <property type="match status" value="1"/>
</dbReference>
<reference evidence="2" key="1">
    <citation type="submission" date="2020-10" db="EMBL/GenBank/DDBJ databases">
        <authorList>
            <person name="Gilroy R."/>
        </authorList>
    </citation>
    <scope>NUCLEOTIDE SEQUENCE</scope>
    <source>
        <strain evidence="2">ChiW13-3771</strain>
    </source>
</reference>
<accession>A0A9D1EDN3</accession>
<feature type="domain" description="YprB ribonuclease H-like" evidence="1">
    <location>
        <begin position="26"/>
        <end position="192"/>
    </location>
</feature>
<sequence length="374" mass="43639">MRIIHKKVSVLSSYSMERIAPLDQLLFFDIETTGFSPASSSLYLIGMLSFENGCWNLTQLFAESLSDEQMLLETFFQILAQKKLLIHFNGDMFDIPYITKCAAQYGILAPFSSIESFDIYKKIKPLKSLLGLSSLKQTSIEQFLCLTRKDPFDGGQLIPVYQEYLRTRDERGYYALLLHNEEDVLQMPKLLSILSYYDVLKKQSTLVKDRISVQNHILTVVMEQTIAIPRPIHYEFDCFSFKKSTADQQFLTSFPSSYAALDLKDSEFSLSIPIFHLDLKHFYEDYKNYFYLPEEDTAIHKKVAVFVDKDHRINAKKCNCYTRRLDDYLPNPSPTQFPVFLPAYRSKLFFTPYQEEPSFLEPYIHQFLERQIGI</sequence>
<dbReference type="InterPro" id="IPR012337">
    <property type="entry name" value="RNaseH-like_sf"/>
</dbReference>
<reference evidence="2" key="2">
    <citation type="journal article" date="2021" name="PeerJ">
        <title>Extensive microbial diversity within the chicken gut microbiome revealed by metagenomics and culture.</title>
        <authorList>
            <person name="Gilroy R."/>
            <person name="Ravi A."/>
            <person name="Getino M."/>
            <person name="Pursley I."/>
            <person name="Horton D.L."/>
            <person name="Alikhan N.F."/>
            <person name="Baker D."/>
            <person name="Gharbi K."/>
            <person name="Hall N."/>
            <person name="Watson M."/>
            <person name="Adriaenssens E.M."/>
            <person name="Foster-Nyarko E."/>
            <person name="Jarju S."/>
            <person name="Secka A."/>
            <person name="Antonio M."/>
            <person name="Oren A."/>
            <person name="Chaudhuri R.R."/>
            <person name="La Ragione R."/>
            <person name="Hildebrand F."/>
            <person name="Pallen M.J."/>
        </authorList>
    </citation>
    <scope>NUCLEOTIDE SEQUENCE</scope>
    <source>
        <strain evidence="2">ChiW13-3771</strain>
    </source>
</reference>
<comment type="caution">
    <text evidence="2">The sequence shown here is derived from an EMBL/GenBank/DDBJ whole genome shotgun (WGS) entry which is preliminary data.</text>
</comment>
<dbReference type="Gene3D" id="3.30.420.10">
    <property type="entry name" value="Ribonuclease H-like superfamily/Ribonuclease H"/>
    <property type="match status" value="1"/>
</dbReference>
<dbReference type="AlphaFoldDB" id="A0A9D1EDN3"/>